<comment type="caution">
    <text evidence="5">The sequence shown here is derived from an EMBL/GenBank/DDBJ whole genome shotgun (WGS) entry which is preliminary data.</text>
</comment>
<proteinExistence type="predicted"/>
<dbReference type="Gene3D" id="3.60.20.10">
    <property type="entry name" value="Glutamine Phosphoribosylpyrophosphate, subunit 1, domain 1"/>
    <property type="match status" value="1"/>
</dbReference>
<keyword evidence="3" id="KW-0315">Glutamine amidotransferase</keyword>
<dbReference type="GO" id="GO:0006529">
    <property type="term" value="P:asparagine biosynthetic process"/>
    <property type="evidence" value="ECO:0007669"/>
    <property type="project" value="UniProtKB-KW"/>
</dbReference>
<dbReference type="CDD" id="cd01991">
    <property type="entry name" value="Asn_synthase_B_C"/>
    <property type="match status" value="1"/>
</dbReference>
<dbReference type="SUPFAM" id="SSF52402">
    <property type="entry name" value="Adenine nucleotide alpha hydrolases-like"/>
    <property type="match status" value="1"/>
</dbReference>
<evidence type="ECO:0000259" key="4">
    <source>
        <dbReference type="Pfam" id="PF00733"/>
    </source>
</evidence>
<dbReference type="SUPFAM" id="SSF56235">
    <property type="entry name" value="N-terminal nucleophile aminohydrolases (Ntn hydrolases)"/>
    <property type="match status" value="1"/>
</dbReference>
<evidence type="ECO:0000313" key="5">
    <source>
        <dbReference type="EMBL" id="KAL3312547.1"/>
    </source>
</evidence>
<organism evidence="5 6">
    <name type="scientific">Cichlidogyrus casuarinus</name>
    <dbReference type="NCBI Taxonomy" id="1844966"/>
    <lineage>
        <taxon>Eukaryota</taxon>
        <taxon>Metazoa</taxon>
        <taxon>Spiralia</taxon>
        <taxon>Lophotrochozoa</taxon>
        <taxon>Platyhelminthes</taxon>
        <taxon>Monogenea</taxon>
        <taxon>Monopisthocotylea</taxon>
        <taxon>Dactylogyridea</taxon>
        <taxon>Ancyrocephalidae</taxon>
        <taxon>Cichlidogyrus</taxon>
    </lineage>
</organism>
<gene>
    <name evidence="5" type="primary">ASNSD1</name>
    <name evidence="5" type="ORF">Ciccas_008862</name>
</gene>
<name>A0ABD2Q039_9PLAT</name>
<dbReference type="InterPro" id="IPR001962">
    <property type="entry name" value="Asn_synthase"/>
</dbReference>
<dbReference type="PANTHER" id="PTHR45937:SF1">
    <property type="entry name" value="ASPARAGINE SYNTHETASE DOMAIN-CONTAINING PROTEIN 1"/>
    <property type="match status" value="1"/>
</dbReference>
<dbReference type="PANTHER" id="PTHR45937">
    <property type="entry name" value="ASPARAGINE SYNTHETASE DOMAIN-CONTAINING PROTEIN 1"/>
    <property type="match status" value="1"/>
</dbReference>
<evidence type="ECO:0000256" key="2">
    <source>
        <dbReference type="ARBA" id="ARBA00022888"/>
    </source>
</evidence>
<dbReference type="Pfam" id="PF00733">
    <property type="entry name" value="Asn_synthase"/>
    <property type="match status" value="1"/>
</dbReference>
<dbReference type="Gene3D" id="3.40.50.620">
    <property type="entry name" value="HUPs"/>
    <property type="match status" value="1"/>
</dbReference>
<keyword evidence="2" id="KW-0061">Asparagine biosynthesis</keyword>
<keyword evidence="6" id="KW-1185">Reference proteome</keyword>
<dbReference type="InterPro" id="IPR029055">
    <property type="entry name" value="Ntn_hydrolases_N"/>
</dbReference>
<sequence>MNEKFVLLWNGEIFHSNLKQIQDLLDSDLNDGESLFRALNASTSQDTAAIFDIFSSLCGPFAFVLLCREFDKVIFGRDRFGRRSLIAQSYKSFDKIPLISLSSTVLPQNFQYIEVPSTGIFLATSNDTGLVVETFIPWSEPSIARNKSSNPPFSTLDPLSLIHTFPSSISFNPSLNPVEQFYEVLFKAVRVRLQKASHSCKNCLKFSKDCSHSRFCLLFSGGLDSAILAALIDKILPISEPIDLLNVAFDHFSGGKGCCAADSPDRITGISCLQQLERISPSRSWNFVKINITNETVEKIKASGPPHSYLLKPGADTILDESLGLAVWFAARGRGLLNGQDYESPAKIVFTGIGADEQLGGYSRHRMKFGTGADSQALQNELDIDLERIGDRNLSRDDRMISDHGREGRFPFLDENLVSFLRSVPLTQKMDLTLPQGQGDKRLLRLVADQFLNLGHSTCDSTTIPAAWQPKRAMQFGSRIAKVKSLNTGNLKGHDRF</sequence>
<keyword evidence="1" id="KW-0028">Amino-acid biosynthesis</keyword>
<evidence type="ECO:0000313" key="6">
    <source>
        <dbReference type="Proteomes" id="UP001626550"/>
    </source>
</evidence>
<dbReference type="AlphaFoldDB" id="A0ABD2Q039"/>
<accession>A0ABD2Q039</accession>
<dbReference type="InterPro" id="IPR014729">
    <property type="entry name" value="Rossmann-like_a/b/a_fold"/>
</dbReference>
<evidence type="ECO:0000256" key="1">
    <source>
        <dbReference type="ARBA" id="ARBA00022605"/>
    </source>
</evidence>
<protein>
    <submittedName>
        <fullName evidence="5">Asparagine synthetase domain-containing protein 1</fullName>
    </submittedName>
</protein>
<dbReference type="Proteomes" id="UP001626550">
    <property type="component" value="Unassembled WGS sequence"/>
</dbReference>
<feature type="domain" description="Asparagine synthetase" evidence="4">
    <location>
        <begin position="374"/>
        <end position="452"/>
    </location>
</feature>
<dbReference type="InterPro" id="IPR051857">
    <property type="entry name" value="Asn_synthetase_domain"/>
</dbReference>
<dbReference type="EMBL" id="JBJKFK010001652">
    <property type="protein sequence ID" value="KAL3312547.1"/>
    <property type="molecule type" value="Genomic_DNA"/>
</dbReference>
<evidence type="ECO:0000256" key="3">
    <source>
        <dbReference type="ARBA" id="ARBA00022962"/>
    </source>
</evidence>
<reference evidence="5 6" key="1">
    <citation type="submission" date="2024-11" db="EMBL/GenBank/DDBJ databases">
        <title>Adaptive evolution of stress response genes in parasites aligns with host niche diversity.</title>
        <authorList>
            <person name="Hahn C."/>
            <person name="Resl P."/>
        </authorList>
    </citation>
    <scope>NUCLEOTIDE SEQUENCE [LARGE SCALE GENOMIC DNA]</scope>
    <source>
        <strain evidence="5">EGGRZ-B1_66</strain>
        <tissue evidence="5">Body</tissue>
    </source>
</reference>